<dbReference type="Gene3D" id="1.10.10.10">
    <property type="entry name" value="Winged helix-like DNA-binding domain superfamily/Winged helix DNA-binding domain"/>
    <property type="match status" value="1"/>
</dbReference>
<dbReference type="SMART" id="SM00526">
    <property type="entry name" value="H15"/>
    <property type="match status" value="1"/>
</dbReference>
<evidence type="ECO:0000313" key="3">
    <source>
        <dbReference type="EMBL" id="KAK7475384.1"/>
    </source>
</evidence>
<dbReference type="InterPro" id="IPR036390">
    <property type="entry name" value="WH_DNA-bd_sf"/>
</dbReference>
<dbReference type="SUPFAM" id="SSF46785">
    <property type="entry name" value="Winged helix' DNA-binding domain"/>
    <property type="match status" value="1"/>
</dbReference>
<dbReference type="AlphaFoldDB" id="A0ABD0JK51"/>
<keyword evidence="4" id="KW-1185">Reference proteome</keyword>
<protein>
    <recommendedName>
        <fullName evidence="2">H15 domain-containing protein</fullName>
    </recommendedName>
</protein>
<reference evidence="3 4" key="1">
    <citation type="journal article" date="2023" name="Sci. Data">
        <title>Genome assembly of the Korean intertidal mud-creeper Batillaria attramentaria.</title>
        <authorList>
            <person name="Patra A.K."/>
            <person name="Ho P.T."/>
            <person name="Jun S."/>
            <person name="Lee S.J."/>
            <person name="Kim Y."/>
            <person name="Won Y.J."/>
        </authorList>
    </citation>
    <scope>NUCLEOTIDE SEQUENCE [LARGE SCALE GENOMIC DNA]</scope>
    <source>
        <strain evidence="3">Wonlab-2016</strain>
    </source>
</reference>
<dbReference type="InterPro" id="IPR005818">
    <property type="entry name" value="Histone_H1/H5_H15"/>
</dbReference>
<dbReference type="PROSITE" id="PS51504">
    <property type="entry name" value="H15"/>
    <property type="match status" value="1"/>
</dbReference>
<evidence type="ECO:0000259" key="2">
    <source>
        <dbReference type="PROSITE" id="PS51504"/>
    </source>
</evidence>
<sequence>MSDSDSVSGDSFEFAMSTADLHRHLAMADTEDVSSDQTTAHTASQPAEHHPYIAHADVAPVDSTSKTAVQQPDYKRYINMIATAIYTLSEDPGSSRRDIRAFIMDKYTEVGDDEEEVTRQLRTALMKGIEDGYLKRVGYRFQDAATKKYHCVRY</sequence>
<gene>
    <name evidence="3" type="ORF">BaRGS_00033402</name>
</gene>
<dbReference type="EMBL" id="JACVVK020000408">
    <property type="protein sequence ID" value="KAK7475384.1"/>
    <property type="molecule type" value="Genomic_DNA"/>
</dbReference>
<evidence type="ECO:0000313" key="4">
    <source>
        <dbReference type="Proteomes" id="UP001519460"/>
    </source>
</evidence>
<feature type="compositionally biased region" description="Polar residues" evidence="1">
    <location>
        <begin position="35"/>
        <end position="45"/>
    </location>
</feature>
<dbReference type="InterPro" id="IPR036388">
    <property type="entry name" value="WH-like_DNA-bd_sf"/>
</dbReference>
<dbReference type="Proteomes" id="UP001519460">
    <property type="component" value="Unassembled WGS sequence"/>
</dbReference>
<evidence type="ECO:0000256" key="1">
    <source>
        <dbReference type="SAM" id="MobiDB-lite"/>
    </source>
</evidence>
<dbReference type="Pfam" id="PF00538">
    <property type="entry name" value="Linker_histone"/>
    <property type="match status" value="1"/>
</dbReference>
<accession>A0ABD0JK51</accession>
<organism evidence="3 4">
    <name type="scientific">Batillaria attramentaria</name>
    <dbReference type="NCBI Taxonomy" id="370345"/>
    <lineage>
        <taxon>Eukaryota</taxon>
        <taxon>Metazoa</taxon>
        <taxon>Spiralia</taxon>
        <taxon>Lophotrochozoa</taxon>
        <taxon>Mollusca</taxon>
        <taxon>Gastropoda</taxon>
        <taxon>Caenogastropoda</taxon>
        <taxon>Sorbeoconcha</taxon>
        <taxon>Cerithioidea</taxon>
        <taxon>Batillariidae</taxon>
        <taxon>Batillaria</taxon>
    </lineage>
</organism>
<feature type="domain" description="H15" evidence="2">
    <location>
        <begin position="70"/>
        <end position="145"/>
    </location>
</feature>
<proteinExistence type="predicted"/>
<name>A0ABD0JK51_9CAEN</name>
<comment type="caution">
    <text evidence="3">The sequence shown here is derived from an EMBL/GenBank/DDBJ whole genome shotgun (WGS) entry which is preliminary data.</text>
</comment>
<feature type="region of interest" description="Disordered" evidence="1">
    <location>
        <begin position="29"/>
        <end position="51"/>
    </location>
</feature>